<evidence type="ECO:0000313" key="1">
    <source>
        <dbReference type="EMBL" id="MCT2594267.1"/>
    </source>
</evidence>
<comment type="caution">
    <text evidence="1">The sequence shown here is derived from an EMBL/GenBank/DDBJ whole genome shotgun (WGS) entry which is preliminary data.</text>
</comment>
<sequence>MKVYQRTENGTVTEVSVREALAEVNTAMMEGKRYVREMFSGRGQHSIEYKDGRSVRLVEVYAPREESEPREWHGTHSTFHHLHRMDETNRARCNRRIRANLVPPSGGRGPWGVFKRTRSEIENGESARLYTFCPKCATK</sequence>
<name>A0ABT2K276_9ACTN</name>
<proteinExistence type="predicted"/>
<dbReference type="EMBL" id="JAJAGO010000019">
    <property type="protein sequence ID" value="MCT2594267.1"/>
    <property type="molecule type" value="Genomic_DNA"/>
</dbReference>
<protein>
    <submittedName>
        <fullName evidence="1">Uncharacterized protein</fullName>
    </submittedName>
</protein>
<gene>
    <name evidence="1" type="ORF">LHJ74_30905</name>
</gene>
<reference evidence="1 2" key="1">
    <citation type="submission" date="2021-10" db="EMBL/GenBank/DDBJ databases">
        <title>Streptomyces gossypii sp. nov., isolated from soil collected from cotton field.</title>
        <authorList>
            <person name="Ge X."/>
            <person name="Chen X."/>
            <person name="Liu W."/>
        </authorList>
    </citation>
    <scope>NUCLEOTIDE SEQUENCE [LARGE SCALE GENOMIC DNA]</scope>
    <source>
        <strain evidence="1 2">N2-109</strain>
    </source>
</reference>
<evidence type="ECO:0000313" key="2">
    <source>
        <dbReference type="Proteomes" id="UP001156389"/>
    </source>
</evidence>
<keyword evidence="2" id="KW-1185">Reference proteome</keyword>
<organism evidence="1 2">
    <name type="scientific">Streptomyces gossypii</name>
    <dbReference type="NCBI Taxonomy" id="2883101"/>
    <lineage>
        <taxon>Bacteria</taxon>
        <taxon>Bacillati</taxon>
        <taxon>Actinomycetota</taxon>
        <taxon>Actinomycetes</taxon>
        <taxon>Kitasatosporales</taxon>
        <taxon>Streptomycetaceae</taxon>
        <taxon>Streptomyces</taxon>
    </lineage>
</organism>
<dbReference type="Proteomes" id="UP001156389">
    <property type="component" value="Unassembled WGS sequence"/>
</dbReference>
<dbReference type="RefSeq" id="WP_260221596.1">
    <property type="nucleotide sequence ID" value="NZ_JAJAGO010000019.1"/>
</dbReference>
<accession>A0ABT2K276</accession>